<accession>A0A2A2JM14</accession>
<sequence length="129" mass="14803">MALSKDDIKEKDEGDIRKPTKKMGWVNEDEKAGDKRYDANVRDFFSQLFWKERSLETVRGWWMNRPIRTSTNSLKKPVVTPDENGRQLHQPTSAGHQDVIENQNDITERNSPVRAAFGPSRARVGAYSA</sequence>
<dbReference type="Proteomes" id="UP000218231">
    <property type="component" value="Unassembled WGS sequence"/>
</dbReference>
<comment type="caution">
    <text evidence="2">The sequence shown here is derived from an EMBL/GenBank/DDBJ whole genome shotgun (WGS) entry which is preliminary data.</text>
</comment>
<evidence type="ECO:0000256" key="1">
    <source>
        <dbReference type="SAM" id="MobiDB-lite"/>
    </source>
</evidence>
<feature type="region of interest" description="Disordered" evidence="1">
    <location>
        <begin position="72"/>
        <end position="108"/>
    </location>
</feature>
<organism evidence="2 3">
    <name type="scientific">Diploscapter pachys</name>
    <dbReference type="NCBI Taxonomy" id="2018661"/>
    <lineage>
        <taxon>Eukaryota</taxon>
        <taxon>Metazoa</taxon>
        <taxon>Ecdysozoa</taxon>
        <taxon>Nematoda</taxon>
        <taxon>Chromadorea</taxon>
        <taxon>Rhabditida</taxon>
        <taxon>Rhabditina</taxon>
        <taxon>Rhabditomorpha</taxon>
        <taxon>Rhabditoidea</taxon>
        <taxon>Rhabditidae</taxon>
        <taxon>Diploscapter</taxon>
    </lineage>
</organism>
<gene>
    <name evidence="2" type="ORF">WR25_25843</name>
</gene>
<reference evidence="2 3" key="1">
    <citation type="journal article" date="2017" name="Curr. Biol.">
        <title>Genome architecture and evolution of a unichromosomal asexual nematode.</title>
        <authorList>
            <person name="Fradin H."/>
            <person name="Zegar C."/>
            <person name="Gutwein M."/>
            <person name="Lucas J."/>
            <person name="Kovtun M."/>
            <person name="Corcoran D."/>
            <person name="Baugh L.R."/>
            <person name="Kiontke K."/>
            <person name="Gunsalus K."/>
            <person name="Fitch D.H."/>
            <person name="Piano F."/>
        </authorList>
    </citation>
    <scope>NUCLEOTIDE SEQUENCE [LARGE SCALE GENOMIC DNA]</scope>
    <source>
        <strain evidence="2">PF1309</strain>
    </source>
</reference>
<dbReference type="AlphaFoldDB" id="A0A2A2JM14"/>
<protein>
    <submittedName>
        <fullName evidence="2">Uncharacterized protein</fullName>
    </submittedName>
</protein>
<keyword evidence="3" id="KW-1185">Reference proteome</keyword>
<feature type="region of interest" description="Disordered" evidence="1">
    <location>
        <begin position="1"/>
        <end position="32"/>
    </location>
</feature>
<dbReference type="EMBL" id="LIAE01010349">
    <property type="protein sequence ID" value="PAV62723.1"/>
    <property type="molecule type" value="Genomic_DNA"/>
</dbReference>
<evidence type="ECO:0000313" key="2">
    <source>
        <dbReference type="EMBL" id="PAV62723.1"/>
    </source>
</evidence>
<feature type="compositionally biased region" description="Basic and acidic residues" evidence="1">
    <location>
        <begin position="1"/>
        <end position="18"/>
    </location>
</feature>
<name>A0A2A2JM14_9BILA</name>
<evidence type="ECO:0000313" key="3">
    <source>
        <dbReference type="Proteomes" id="UP000218231"/>
    </source>
</evidence>
<feature type="compositionally biased region" description="Polar residues" evidence="1">
    <location>
        <begin position="87"/>
        <end position="105"/>
    </location>
</feature>
<proteinExistence type="predicted"/>